<dbReference type="InterPro" id="IPR050572">
    <property type="entry name" value="Fe-S_Ferredoxin"/>
</dbReference>
<evidence type="ECO:0000313" key="7">
    <source>
        <dbReference type="Proteomes" id="UP001204445"/>
    </source>
</evidence>
<evidence type="ECO:0000313" key="6">
    <source>
        <dbReference type="EMBL" id="MCS3904178.1"/>
    </source>
</evidence>
<feature type="domain" description="4Fe-4S ferredoxin-type" evidence="5">
    <location>
        <begin position="422"/>
        <end position="451"/>
    </location>
</feature>
<gene>
    <name evidence="6" type="ORF">J2T55_002213</name>
</gene>
<dbReference type="PROSITE" id="PS51379">
    <property type="entry name" value="4FE4S_FER_2"/>
    <property type="match status" value="3"/>
</dbReference>
<keyword evidence="2" id="KW-0479">Metal-binding</keyword>
<dbReference type="PANTHER" id="PTHR43687:SF4">
    <property type="entry name" value="BLR5484 PROTEIN"/>
    <property type="match status" value="1"/>
</dbReference>
<dbReference type="Proteomes" id="UP001204445">
    <property type="component" value="Unassembled WGS sequence"/>
</dbReference>
<dbReference type="GO" id="GO:0046872">
    <property type="term" value="F:metal ion binding"/>
    <property type="evidence" value="ECO:0007669"/>
    <property type="project" value="UniProtKB-KW"/>
</dbReference>
<dbReference type="PROSITE" id="PS00198">
    <property type="entry name" value="4FE4S_FER_1"/>
    <property type="match status" value="3"/>
</dbReference>
<reference evidence="6" key="1">
    <citation type="submission" date="2022-08" db="EMBL/GenBank/DDBJ databases">
        <title>Genomic Encyclopedia of Type Strains, Phase III (KMG-III): the genomes of soil and plant-associated and newly described type strains.</title>
        <authorList>
            <person name="Whitman W."/>
        </authorList>
    </citation>
    <scope>NUCLEOTIDE SEQUENCE</scope>
    <source>
        <strain evidence="6">HMT 1</strain>
    </source>
</reference>
<feature type="domain" description="4Fe-4S ferredoxin-type" evidence="5">
    <location>
        <begin position="391"/>
        <end position="420"/>
    </location>
</feature>
<protein>
    <submittedName>
        <fullName evidence="6">Ferredoxin</fullName>
    </submittedName>
</protein>
<proteinExistence type="predicted"/>
<keyword evidence="3" id="KW-0408">Iron</keyword>
<dbReference type="Pfam" id="PF00037">
    <property type="entry name" value="Fer4"/>
    <property type="match status" value="2"/>
</dbReference>
<dbReference type="EMBL" id="JANUCT010000017">
    <property type="protein sequence ID" value="MCS3904178.1"/>
    <property type="molecule type" value="Genomic_DNA"/>
</dbReference>
<dbReference type="AlphaFoldDB" id="A0AAE3L4N9"/>
<dbReference type="GO" id="GO:0051539">
    <property type="term" value="F:4 iron, 4 sulfur cluster binding"/>
    <property type="evidence" value="ECO:0007669"/>
    <property type="project" value="UniProtKB-KW"/>
</dbReference>
<evidence type="ECO:0000256" key="4">
    <source>
        <dbReference type="ARBA" id="ARBA00023014"/>
    </source>
</evidence>
<name>A0AAE3L4N9_9GAMM</name>
<keyword evidence="4" id="KW-0411">Iron-sulfur</keyword>
<dbReference type="InterPro" id="IPR017900">
    <property type="entry name" value="4Fe4S_Fe_S_CS"/>
</dbReference>
<evidence type="ECO:0000256" key="2">
    <source>
        <dbReference type="ARBA" id="ARBA00022723"/>
    </source>
</evidence>
<keyword evidence="7" id="KW-1185">Reference proteome</keyword>
<evidence type="ECO:0000259" key="5">
    <source>
        <dbReference type="PROSITE" id="PS51379"/>
    </source>
</evidence>
<dbReference type="InterPro" id="IPR017896">
    <property type="entry name" value="4Fe4S_Fe-S-bd"/>
</dbReference>
<sequence length="550" mass="58770">MSAAPDTLMASAPGAVEYRSAGDLLIVGPADAALACGRRLAATLNCSLLTDGEPDPRDTAEPRPPHMRGRLTEVSGYMGAFAVNAQIGAEAAASNVAERFGHERREFDLVLDISTEPHLRREVLPPGYYAPSDNAALERALAELPQMLGEFEKPKYFLYDASICAHGDSGQRGCSRCLDVCAAEAISSAGDTISIDPYLCQGCGACATACPTGAVSYNYPDRVSLVDDLRGAIQQHRSDGQPLTLLLHDRPDRAPAAAPGLLPYAVEDLGSVGLEAWLSALAFGAARVLLAGGPQLPQCTRQELNRQLDYAHTILAALGIPTARLAVVEIHESDDLQATLAEPLNEPDWPLAGFIGLANKREQLNLAIDHLYRGCGRPVSETALPAGAPFGAVEVDADACTLCMTCVGVCPANALEAGGDQPVLNFIEANCVQCGLCDVACPEDAVSLKPRLVFDHEQARTRRSLHEAQAFACTSCGKPFATAKMIETMLGRLTDHWMFQDERARQRLKMCEDCRVRDALADEAGLQAVRESRVWPRRGEQPGGKGGDRS</sequence>
<accession>A0AAE3L4N9</accession>
<dbReference type="SUPFAM" id="SSF54862">
    <property type="entry name" value="4Fe-4S ferredoxins"/>
    <property type="match status" value="1"/>
</dbReference>
<evidence type="ECO:0000256" key="1">
    <source>
        <dbReference type="ARBA" id="ARBA00022485"/>
    </source>
</evidence>
<organism evidence="6 7">
    <name type="scientific">Methylohalomonas lacus</name>
    <dbReference type="NCBI Taxonomy" id="398773"/>
    <lineage>
        <taxon>Bacteria</taxon>
        <taxon>Pseudomonadati</taxon>
        <taxon>Pseudomonadota</taxon>
        <taxon>Gammaproteobacteria</taxon>
        <taxon>Methylohalomonadales</taxon>
        <taxon>Methylohalomonadaceae</taxon>
        <taxon>Methylohalomonas</taxon>
    </lineage>
</organism>
<comment type="caution">
    <text evidence="6">The sequence shown here is derived from an EMBL/GenBank/DDBJ whole genome shotgun (WGS) entry which is preliminary data.</text>
</comment>
<dbReference type="PANTHER" id="PTHR43687">
    <property type="entry name" value="ADENYLYLSULFATE REDUCTASE, BETA SUBUNIT"/>
    <property type="match status" value="1"/>
</dbReference>
<keyword evidence="1" id="KW-0004">4Fe-4S</keyword>
<feature type="domain" description="4Fe-4S ferredoxin-type" evidence="5">
    <location>
        <begin position="191"/>
        <end position="220"/>
    </location>
</feature>
<dbReference type="Gene3D" id="3.30.70.20">
    <property type="match status" value="2"/>
</dbReference>
<evidence type="ECO:0000256" key="3">
    <source>
        <dbReference type="ARBA" id="ARBA00023004"/>
    </source>
</evidence>
<dbReference type="RefSeq" id="WP_259056604.1">
    <property type="nucleotide sequence ID" value="NZ_JANUCT010000017.1"/>
</dbReference>